<feature type="coiled-coil region" evidence="1">
    <location>
        <begin position="339"/>
        <end position="369"/>
    </location>
</feature>
<dbReference type="Gene3D" id="3.90.550.10">
    <property type="entry name" value="Spore Coat Polysaccharide Biosynthesis Protein SpsA, Chain A"/>
    <property type="match status" value="1"/>
</dbReference>
<dbReference type="PATRIC" id="fig|47311.3.peg.1236"/>
<keyword evidence="3" id="KW-0328">Glycosyltransferase</keyword>
<proteinExistence type="predicted"/>
<dbReference type="InterPro" id="IPR029044">
    <property type="entry name" value="Nucleotide-diphossugar_trans"/>
</dbReference>
<feature type="domain" description="Glycosyltransferase 2-like" evidence="2">
    <location>
        <begin position="7"/>
        <end position="163"/>
    </location>
</feature>
<dbReference type="EMBL" id="LWMW01000101">
    <property type="protein sequence ID" value="KZX16043.1"/>
    <property type="molecule type" value="Genomic_DNA"/>
</dbReference>
<dbReference type="InterPro" id="IPR001173">
    <property type="entry name" value="Glyco_trans_2-like"/>
</dbReference>
<gene>
    <name evidence="3" type="primary">epsJ_3</name>
    <name evidence="3" type="ORF">MBCUT_11240</name>
</gene>
<comment type="caution">
    <text evidence="3">The sequence shown here is derived from an EMBL/GenBank/DDBJ whole genome shotgun (WGS) entry which is preliminary data.</text>
</comment>
<evidence type="ECO:0000256" key="1">
    <source>
        <dbReference type="SAM" id="Coils"/>
    </source>
</evidence>
<keyword evidence="1" id="KW-0175">Coiled coil</keyword>
<dbReference type="Proteomes" id="UP000077275">
    <property type="component" value="Unassembled WGS sequence"/>
</dbReference>
<dbReference type="GO" id="GO:0016758">
    <property type="term" value="F:hexosyltransferase activity"/>
    <property type="evidence" value="ECO:0007669"/>
    <property type="project" value="UniProtKB-ARBA"/>
</dbReference>
<dbReference type="PANTHER" id="PTHR22916:SF3">
    <property type="entry name" value="UDP-GLCNAC:BETAGAL BETA-1,3-N-ACETYLGLUCOSAMINYLTRANSFERASE-LIKE PROTEIN 1"/>
    <property type="match status" value="1"/>
</dbReference>
<dbReference type="Pfam" id="PF00535">
    <property type="entry name" value="Glycos_transf_2"/>
    <property type="match status" value="1"/>
</dbReference>
<dbReference type="EC" id="2.4.-.-" evidence="3"/>
<dbReference type="PANTHER" id="PTHR22916">
    <property type="entry name" value="GLYCOSYLTRANSFERASE"/>
    <property type="match status" value="1"/>
</dbReference>
<reference evidence="3 4" key="1">
    <citation type="submission" date="2016-04" db="EMBL/GenBank/DDBJ databases">
        <title>Genome sequence of Methanobrevibacter cuticularis DSM 11139.</title>
        <authorList>
            <person name="Poehlein A."/>
            <person name="Seedorf H."/>
            <person name="Daniel R."/>
        </authorList>
    </citation>
    <scope>NUCLEOTIDE SEQUENCE [LARGE SCALE GENOMIC DNA]</scope>
    <source>
        <strain evidence="3 4">DSM 11139</strain>
    </source>
</reference>
<evidence type="ECO:0000259" key="2">
    <source>
        <dbReference type="Pfam" id="PF00535"/>
    </source>
</evidence>
<accession>A0A166DX31</accession>
<keyword evidence="3" id="KW-0808">Transferase</keyword>
<keyword evidence="4" id="KW-1185">Reference proteome</keyword>
<evidence type="ECO:0000313" key="3">
    <source>
        <dbReference type="EMBL" id="KZX16043.1"/>
    </source>
</evidence>
<dbReference type="CDD" id="cd00761">
    <property type="entry name" value="Glyco_tranf_GTA_type"/>
    <property type="match status" value="1"/>
</dbReference>
<dbReference type="RefSeq" id="WP_067259714.1">
    <property type="nucleotide sequence ID" value="NZ_LWMW01000101.1"/>
</dbReference>
<dbReference type="STRING" id="47311.MBCUT_11240"/>
<organism evidence="3 4">
    <name type="scientific">Methanobrevibacter cuticularis</name>
    <dbReference type="NCBI Taxonomy" id="47311"/>
    <lineage>
        <taxon>Archaea</taxon>
        <taxon>Methanobacteriati</taxon>
        <taxon>Methanobacteriota</taxon>
        <taxon>Methanomada group</taxon>
        <taxon>Methanobacteria</taxon>
        <taxon>Methanobacteriales</taxon>
        <taxon>Methanobacteriaceae</taxon>
        <taxon>Methanobrevibacter</taxon>
    </lineage>
</organism>
<sequence length="394" mass="47614">MNDIKVSVIIPVYNVEKYLEQCLDSVVNQTLKEIEIICINDKSSDDSLAILEKYAKKDNRITIINNVKNNGGGFSRNEGLKLARGEYISFIDADDWVEEKMLEYTYNESKLKNLDLLIFLAKNYDDITSQFYEIDYYNFKCLNDSFKNRLFYFDEVKDFIFCFAVSPWLKLYKKELLDKSNAKFPEERVMHDNPFFYNIFLSAERMELIEEYFYYRRRHKSSLVNMRGHRCQDIIPIADHIINSFKYNNAFDYYKKKLLNRKIFLIRSEYEKMNENFQKKFFKYITEDFNSIYNDSHMRHEYLINLSQRNLSFYFNALKSESYLDFNSFNEFSEIMITTTRLENKIKRLEKKNEHLKNCNKELKRNNELIISSNSWKITKPIRKITCFIKKFLK</sequence>
<dbReference type="OrthoDB" id="77457at2157"/>
<name>A0A166DX31_9EURY</name>
<protein>
    <submittedName>
        <fullName evidence="3">Putative glycosyltransferase EpsJ</fullName>
        <ecNumber evidence="3">2.4.-.-</ecNumber>
    </submittedName>
</protein>
<dbReference type="AlphaFoldDB" id="A0A166DX31"/>
<evidence type="ECO:0000313" key="4">
    <source>
        <dbReference type="Proteomes" id="UP000077275"/>
    </source>
</evidence>
<dbReference type="SUPFAM" id="SSF53448">
    <property type="entry name" value="Nucleotide-diphospho-sugar transferases"/>
    <property type="match status" value="1"/>
</dbReference>